<evidence type="ECO:0000313" key="2">
    <source>
        <dbReference type="EMBL" id="KIN07919.1"/>
    </source>
</evidence>
<accession>A0A0C3D9B1</accession>
<sequence>MHLQLRRVLFILGIFSLAVLYRRYLVNWPSPESAPSTRDAQKRWKSLGLTEEQCKVEFPALEREIDNAVAEGKFVLKKEREDVPGSIQGQIKDGKVSYLRGYILMDFLQRIGAILHSLHKAIITSPTPLPDTVFSISINDIPRPNTWSFVRSDDEFSPHTPWLMPHFSSWSWPLPYVGPLDEALTKIEKYENRVPWLDKIDTAVWRGTPWFNPGWSVGLRPKLVEITEGKGWADVQVWGQGQDPKNTLNIDEFCKYRYIIYAEGKTYSGRLPYHQACASIILTPPLTFLLHTTHLMRPIFSSVLLSGSHPKTPTSPPSSAYPLPATAKTWPYSYPPDQADVIFVKPDWSDLEATVLWLRAHPDVGADIARRQRARVVGGGYLSEAAETCYWRSLIRAWSRMAQVEGSWGEGMRWETFSLLGKTTFD</sequence>
<gene>
    <name evidence="2" type="ORF">OIDMADRAFT_109340</name>
</gene>
<reference evidence="2 3" key="1">
    <citation type="submission" date="2014-04" db="EMBL/GenBank/DDBJ databases">
        <authorList>
            <consortium name="DOE Joint Genome Institute"/>
            <person name="Kuo A."/>
            <person name="Martino E."/>
            <person name="Perotto S."/>
            <person name="Kohler A."/>
            <person name="Nagy L.G."/>
            <person name="Floudas D."/>
            <person name="Copeland A."/>
            <person name="Barry K.W."/>
            <person name="Cichocki N."/>
            <person name="Veneault-Fourrey C."/>
            <person name="LaButti K."/>
            <person name="Lindquist E.A."/>
            <person name="Lipzen A."/>
            <person name="Lundell T."/>
            <person name="Morin E."/>
            <person name="Murat C."/>
            <person name="Sun H."/>
            <person name="Tunlid A."/>
            <person name="Henrissat B."/>
            <person name="Grigoriev I.V."/>
            <person name="Hibbett D.S."/>
            <person name="Martin F."/>
            <person name="Nordberg H.P."/>
            <person name="Cantor M.N."/>
            <person name="Hua S.X."/>
        </authorList>
    </citation>
    <scope>NUCLEOTIDE SEQUENCE [LARGE SCALE GENOMIC DNA]</scope>
    <source>
        <strain evidence="2 3">Zn</strain>
    </source>
</reference>
<dbReference type="InterPro" id="IPR051091">
    <property type="entry name" value="O-Glucosyltr/Glycosyltrsf_90"/>
</dbReference>
<organism evidence="2 3">
    <name type="scientific">Oidiodendron maius (strain Zn)</name>
    <dbReference type="NCBI Taxonomy" id="913774"/>
    <lineage>
        <taxon>Eukaryota</taxon>
        <taxon>Fungi</taxon>
        <taxon>Dikarya</taxon>
        <taxon>Ascomycota</taxon>
        <taxon>Pezizomycotina</taxon>
        <taxon>Leotiomycetes</taxon>
        <taxon>Leotiomycetes incertae sedis</taxon>
        <taxon>Myxotrichaceae</taxon>
        <taxon>Oidiodendron</taxon>
    </lineage>
</organism>
<dbReference type="Pfam" id="PF05686">
    <property type="entry name" value="Glyco_transf_90"/>
    <property type="match status" value="1"/>
</dbReference>
<dbReference type="InParanoid" id="A0A0C3D9B1"/>
<dbReference type="PANTHER" id="PTHR12203">
    <property type="entry name" value="KDEL LYS-ASP-GLU-LEU CONTAINING - RELATED"/>
    <property type="match status" value="1"/>
</dbReference>
<reference evidence="3" key="2">
    <citation type="submission" date="2015-01" db="EMBL/GenBank/DDBJ databases">
        <title>Evolutionary Origins and Diversification of the Mycorrhizal Mutualists.</title>
        <authorList>
            <consortium name="DOE Joint Genome Institute"/>
            <consortium name="Mycorrhizal Genomics Consortium"/>
            <person name="Kohler A."/>
            <person name="Kuo A."/>
            <person name="Nagy L.G."/>
            <person name="Floudas D."/>
            <person name="Copeland A."/>
            <person name="Barry K.W."/>
            <person name="Cichocki N."/>
            <person name="Veneault-Fourrey C."/>
            <person name="LaButti K."/>
            <person name="Lindquist E.A."/>
            <person name="Lipzen A."/>
            <person name="Lundell T."/>
            <person name="Morin E."/>
            <person name="Murat C."/>
            <person name="Riley R."/>
            <person name="Ohm R."/>
            <person name="Sun H."/>
            <person name="Tunlid A."/>
            <person name="Henrissat B."/>
            <person name="Grigoriev I.V."/>
            <person name="Hibbett D.S."/>
            <person name="Martin F."/>
        </authorList>
    </citation>
    <scope>NUCLEOTIDE SEQUENCE [LARGE SCALE GENOMIC DNA]</scope>
    <source>
        <strain evidence="3">Zn</strain>
    </source>
</reference>
<evidence type="ECO:0000259" key="1">
    <source>
        <dbReference type="SMART" id="SM00672"/>
    </source>
</evidence>
<name>A0A0C3D9B1_OIDMZ</name>
<dbReference type="AlphaFoldDB" id="A0A0C3D9B1"/>
<dbReference type="EMBL" id="KN832870">
    <property type="protein sequence ID" value="KIN07919.1"/>
    <property type="molecule type" value="Genomic_DNA"/>
</dbReference>
<dbReference type="Proteomes" id="UP000054321">
    <property type="component" value="Unassembled WGS sequence"/>
</dbReference>
<feature type="domain" description="Glycosyl transferase CAP10" evidence="1">
    <location>
        <begin position="128"/>
        <end position="405"/>
    </location>
</feature>
<keyword evidence="3" id="KW-1185">Reference proteome</keyword>
<proteinExistence type="predicted"/>
<dbReference type="InterPro" id="IPR006598">
    <property type="entry name" value="CAP10"/>
</dbReference>
<dbReference type="PANTHER" id="PTHR12203:SF63">
    <property type="entry name" value="GLYCOSYL TRANSFERASE CAP10 DOMAIN-CONTAINING PROTEIN"/>
    <property type="match status" value="1"/>
</dbReference>
<dbReference type="HOGENOM" id="CLU_028539_0_1_1"/>
<evidence type="ECO:0000313" key="3">
    <source>
        <dbReference type="Proteomes" id="UP000054321"/>
    </source>
</evidence>
<dbReference type="OrthoDB" id="202415at2759"/>
<dbReference type="SMART" id="SM00672">
    <property type="entry name" value="CAP10"/>
    <property type="match status" value="1"/>
</dbReference>
<protein>
    <recommendedName>
        <fullName evidence="1">Glycosyl transferase CAP10 domain-containing protein</fullName>
    </recommendedName>
</protein>